<sequence>MKLLFVCGGPLKVNNDDNACAANREATEHGQQKKVPVRILDQQVPVEDKSTDDDRMTTTTTSEIRSRVLRKVCHLHGQDINELLEEEVSEDEKSEDEQDDSASASEEDDSEETEIEDD</sequence>
<protein>
    <submittedName>
        <fullName evidence="2">Uncharacterized protein</fullName>
    </submittedName>
</protein>
<proteinExistence type="predicted"/>
<reference evidence="2" key="1">
    <citation type="journal article" date="2021" name="Proc. Natl. Acad. Sci. U.S.A.">
        <title>Three genomes in the algal genus Volvox reveal the fate of a haploid sex-determining region after a transition to homothallism.</title>
        <authorList>
            <person name="Yamamoto K."/>
            <person name="Hamaji T."/>
            <person name="Kawai-Toyooka H."/>
            <person name="Matsuzaki R."/>
            <person name="Takahashi F."/>
            <person name="Nishimura Y."/>
            <person name="Kawachi M."/>
            <person name="Noguchi H."/>
            <person name="Minakuchi Y."/>
            <person name="Umen J.G."/>
            <person name="Toyoda A."/>
            <person name="Nozaki H."/>
        </authorList>
    </citation>
    <scope>NUCLEOTIDE SEQUENCE</scope>
    <source>
        <strain evidence="2">NIES-3785</strain>
    </source>
</reference>
<accession>A0A8J4LYQ7</accession>
<comment type="caution">
    <text evidence="2">The sequence shown here is derived from an EMBL/GenBank/DDBJ whole genome shotgun (WGS) entry which is preliminary data.</text>
</comment>
<dbReference type="Proteomes" id="UP000722791">
    <property type="component" value="Unassembled WGS sequence"/>
</dbReference>
<dbReference type="AlphaFoldDB" id="A0A8J4LYQ7"/>
<dbReference type="EMBL" id="BNCQ01000068">
    <property type="protein sequence ID" value="GIM15656.1"/>
    <property type="molecule type" value="Genomic_DNA"/>
</dbReference>
<name>A0A8J4LYQ7_9CHLO</name>
<gene>
    <name evidence="2" type="ORF">Vretimale_18407</name>
</gene>
<evidence type="ECO:0000313" key="2">
    <source>
        <dbReference type="EMBL" id="GIM15656.1"/>
    </source>
</evidence>
<organism evidence="2 3">
    <name type="scientific">Volvox reticuliferus</name>
    <dbReference type="NCBI Taxonomy" id="1737510"/>
    <lineage>
        <taxon>Eukaryota</taxon>
        <taxon>Viridiplantae</taxon>
        <taxon>Chlorophyta</taxon>
        <taxon>core chlorophytes</taxon>
        <taxon>Chlorophyceae</taxon>
        <taxon>CS clade</taxon>
        <taxon>Chlamydomonadales</taxon>
        <taxon>Volvocaceae</taxon>
        <taxon>Volvox</taxon>
    </lineage>
</organism>
<evidence type="ECO:0000313" key="3">
    <source>
        <dbReference type="Proteomes" id="UP000722791"/>
    </source>
</evidence>
<feature type="compositionally biased region" description="Acidic residues" evidence="1">
    <location>
        <begin position="82"/>
        <end position="118"/>
    </location>
</feature>
<feature type="region of interest" description="Disordered" evidence="1">
    <location>
        <begin position="81"/>
        <end position="118"/>
    </location>
</feature>
<evidence type="ECO:0000256" key="1">
    <source>
        <dbReference type="SAM" id="MobiDB-lite"/>
    </source>
</evidence>